<dbReference type="InterPro" id="IPR003148">
    <property type="entry name" value="RCK_N"/>
</dbReference>
<gene>
    <name evidence="9" type="ORF">ACFQL9_04675</name>
</gene>
<dbReference type="InterPro" id="IPR006037">
    <property type="entry name" value="RCK_C"/>
</dbReference>
<organism evidence="9 10">
    <name type="scientific">Halobaculum lipolyticum</name>
    <dbReference type="NCBI Taxonomy" id="3032001"/>
    <lineage>
        <taxon>Archaea</taxon>
        <taxon>Methanobacteriati</taxon>
        <taxon>Methanobacteriota</taxon>
        <taxon>Stenosarchaea group</taxon>
        <taxon>Halobacteria</taxon>
        <taxon>Halobacteriales</taxon>
        <taxon>Haloferacaceae</taxon>
        <taxon>Halobaculum</taxon>
    </lineage>
</organism>
<dbReference type="PROSITE" id="PS51201">
    <property type="entry name" value="RCK_N"/>
    <property type="match status" value="1"/>
</dbReference>
<dbReference type="InterPro" id="IPR006036">
    <property type="entry name" value="K_uptake_TrkA"/>
</dbReference>
<evidence type="ECO:0000256" key="6">
    <source>
        <dbReference type="ARBA" id="ARBA00023065"/>
    </source>
</evidence>
<dbReference type="PRINTS" id="PR00335">
    <property type="entry name" value="KUPTAKETRKA"/>
</dbReference>
<sequence length="220" mass="22940">MNERADLRVVVVGSGRLGLETARSLAERGHDVVIVERTPERVAAAADEYVAAVIEGDAARPSVLAQAAPERADVVAALTNTVGTNLAVCLAAKRLAPDVRTVLRTTDPDTAEFEPFVDHVVYPELAGARRTVNEIEGGGVVRTVEALAGELEVFEVTVADAAPVAGLSLREVSLPRGSLVISGAAGHGVAGADTELTAAETYLVAAEPDVIDEVRRLFRG</sequence>
<evidence type="ECO:0000259" key="7">
    <source>
        <dbReference type="PROSITE" id="PS51201"/>
    </source>
</evidence>
<keyword evidence="5" id="KW-0520">NAD</keyword>
<keyword evidence="6" id="KW-0406">Ion transport</keyword>
<dbReference type="PANTHER" id="PTHR43833:SF5">
    <property type="entry name" value="TRK SYSTEM POTASSIUM UPTAKE PROTEIN TRKA"/>
    <property type="match status" value="1"/>
</dbReference>
<dbReference type="SUPFAM" id="SSF51735">
    <property type="entry name" value="NAD(P)-binding Rossmann-fold domains"/>
    <property type="match status" value="1"/>
</dbReference>
<evidence type="ECO:0000256" key="4">
    <source>
        <dbReference type="ARBA" id="ARBA00022958"/>
    </source>
</evidence>
<evidence type="ECO:0000256" key="3">
    <source>
        <dbReference type="ARBA" id="ARBA00022538"/>
    </source>
</evidence>
<dbReference type="InterPro" id="IPR036291">
    <property type="entry name" value="NAD(P)-bd_dom_sf"/>
</dbReference>
<proteinExistence type="predicted"/>
<dbReference type="AlphaFoldDB" id="A0ABD5WAF6"/>
<dbReference type="Pfam" id="PF02080">
    <property type="entry name" value="TrkA_C"/>
    <property type="match status" value="1"/>
</dbReference>
<evidence type="ECO:0000313" key="9">
    <source>
        <dbReference type="EMBL" id="MFC7068929.1"/>
    </source>
</evidence>
<comment type="function">
    <text evidence="1">Part of a potassium transport system.</text>
</comment>
<keyword evidence="4" id="KW-0630">Potassium</keyword>
<accession>A0ABD5WAF6</accession>
<dbReference type="EMBL" id="JBHTAH010000003">
    <property type="protein sequence ID" value="MFC7068929.1"/>
    <property type="molecule type" value="Genomic_DNA"/>
</dbReference>
<dbReference type="GO" id="GO:0006813">
    <property type="term" value="P:potassium ion transport"/>
    <property type="evidence" value="ECO:0007669"/>
    <property type="project" value="UniProtKB-KW"/>
</dbReference>
<dbReference type="Proteomes" id="UP001596461">
    <property type="component" value="Unassembled WGS sequence"/>
</dbReference>
<dbReference type="InterPro" id="IPR036721">
    <property type="entry name" value="RCK_C_sf"/>
</dbReference>
<dbReference type="PROSITE" id="PS51202">
    <property type="entry name" value="RCK_C"/>
    <property type="match status" value="1"/>
</dbReference>
<dbReference type="Gene3D" id="3.30.70.1450">
    <property type="entry name" value="Regulator of K+ conductance, C-terminal domain"/>
    <property type="match status" value="1"/>
</dbReference>
<evidence type="ECO:0000256" key="1">
    <source>
        <dbReference type="ARBA" id="ARBA00003660"/>
    </source>
</evidence>
<protein>
    <submittedName>
        <fullName evidence="9">NAD-binding protein</fullName>
    </submittedName>
</protein>
<evidence type="ECO:0000256" key="5">
    <source>
        <dbReference type="ARBA" id="ARBA00023027"/>
    </source>
</evidence>
<comment type="caution">
    <text evidence="9">The sequence shown here is derived from an EMBL/GenBank/DDBJ whole genome shotgun (WGS) entry which is preliminary data.</text>
</comment>
<dbReference type="Gene3D" id="3.40.50.720">
    <property type="entry name" value="NAD(P)-binding Rossmann-like Domain"/>
    <property type="match status" value="1"/>
</dbReference>
<name>A0ABD5WAF6_9EURY</name>
<keyword evidence="3" id="KW-0633">Potassium transport</keyword>
<keyword evidence="10" id="KW-1185">Reference proteome</keyword>
<dbReference type="GeneID" id="81125824"/>
<dbReference type="RefSeq" id="WP_284030965.1">
    <property type="nucleotide sequence ID" value="NZ_CP126154.1"/>
</dbReference>
<dbReference type="InterPro" id="IPR050721">
    <property type="entry name" value="Trk_Ktr_HKT_K-transport"/>
</dbReference>
<evidence type="ECO:0000256" key="2">
    <source>
        <dbReference type="ARBA" id="ARBA00022448"/>
    </source>
</evidence>
<reference evidence="9 10" key="1">
    <citation type="journal article" date="2019" name="Int. J. Syst. Evol. Microbiol.">
        <title>The Global Catalogue of Microorganisms (GCM) 10K type strain sequencing project: providing services to taxonomists for standard genome sequencing and annotation.</title>
        <authorList>
            <consortium name="The Broad Institute Genomics Platform"/>
            <consortium name="The Broad Institute Genome Sequencing Center for Infectious Disease"/>
            <person name="Wu L."/>
            <person name="Ma J."/>
        </authorList>
    </citation>
    <scope>NUCLEOTIDE SEQUENCE [LARGE SCALE GENOMIC DNA]</scope>
    <source>
        <strain evidence="9 10">DT31</strain>
    </source>
</reference>
<feature type="domain" description="RCK N-terminal" evidence="7">
    <location>
        <begin position="6"/>
        <end position="121"/>
    </location>
</feature>
<evidence type="ECO:0000313" key="10">
    <source>
        <dbReference type="Proteomes" id="UP001596461"/>
    </source>
</evidence>
<feature type="domain" description="RCK C-terminal" evidence="8">
    <location>
        <begin position="141"/>
        <end position="220"/>
    </location>
</feature>
<evidence type="ECO:0000259" key="8">
    <source>
        <dbReference type="PROSITE" id="PS51202"/>
    </source>
</evidence>
<dbReference type="SUPFAM" id="SSF116726">
    <property type="entry name" value="TrkA C-terminal domain-like"/>
    <property type="match status" value="1"/>
</dbReference>
<dbReference type="PANTHER" id="PTHR43833">
    <property type="entry name" value="POTASSIUM CHANNEL PROTEIN 2-RELATED-RELATED"/>
    <property type="match status" value="1"/>
</dbReference>
<keyword evidence="2" id="KW-0813">Transport</keyword>
<dbReference type="Pfam" id="PF02254">
    <property type="entry name" value="TrkA_N"/>
    <property type="match status" value="1"/>
</dbReference>